<name>A0ABY4SJW8_AQUTE</name>
<dbReference type="InterPro" id="IPR036061">
    <property type="entry name" value="CheW-like_dom_sf"/>
</dbReference>
<proteinExistence type="predicted"/>
<dbReference type="EMBL" id="CP097636">
    <property type="protein sequence ID" value="URI11459.1"/>
    <property type="molecule type" value="Genomic_DNA"/>
</dbReference>
<feature type="domain" description="CheW-like" evidence="1">
    <location>
        <begin position="17"/>
        <end position="161"/>
    </location>
</feature>
<gene>
    <name evidence="2" type="ORF">MW290_21195</name>
</gene>
<keyword evidence="3" id="KW-1185">Reference proteome</keyword>
<dbReference type="SUPFAM" id="SSF50341">
    <property type="entry name" value="CheW-like"/>
    <property type="match status" value="2"/>
</dbReference>
<dbReference type="Gene3D" id="2.40.50.180">
    <property type="entry name" value="CheA-289, Domain 4"/>
    <property type="match status" value="2"/>
</dbReference>
<dbReference type="RefSeq" id="WP_250199653.1">
    <property type="nucleotide sequence ID" value="NZ_CP097636.1"/>
</dbReference>
<evidence type="ECO:0000313" key="3">
    <source>
        <dbReference type="Proteomes" id="UP001056201"/>
    </source>
</evidence>
<sequence>MDTRHAPPPARAARGNTQVYALVRAQGRTVAIASEGVRQAVPRPAALAGLPRRAGALEGMMTLDRQVLPVVSLAAWLAPAADADPDPPDDGLVLLLQQGEARIGLAIEAVVGVRRLPADQARRLCHDDRPDELFHSAAVFGSDDSATPILDPQRLMALAGTWVAEAGPVADAGPAEAGAGPSAAGPGAPAQAGSRWACFRIGDAAIGLPAAHVGELLRPLPLRKELLSHDGVRGLCEWRGRLVPVVDLCGALQALPDGASPAWWCIVCVGDRAIGLMVQEVLPLAQLADDAAPAPTEAHALVNRRLVQGEGLLQLIDVEALMQRYGETAISMGPSTTQRRHGTGAPAPAYMVFEAGGPFAAEVGGVQAVVPMPAELRPRLEAGLPATLQWRQQPVPVRPLADALVGLAAQAARQLVVVRTAGQLVALPIGGVRAMVPRNTASRQRMRLRGRMVEVITVQTDGELASYPVVALEGAPVS</sequence>
<reference evidence="2" key="1">
    <citation type="submission" date="2022-05" db="EMBL/GenBank/DDBJ databases">
        <title>An RpoN-dependent PEP-CTERM gene is involved in floc formation of an Aquincola tertiaricarbonis strain.</title>
        <authorList>
            <person name="Qiu D."/>
            <person name="Xia M."/>
        </authorList>
    </citation>
    <scope>NUCLEOTIDE SEQUENCE</scope>
    <source>
        <strain evidence="2">RN12</strain>
    </source>
</reference>
<evidence type="ECO:0000313" key="2">
    <source>
        <dbReference type="EMBL" id="URI11459.1"/>
    </source>
</evidence>
<dbReference type="PROSITE" id="PS50851">
    <property type="entry name" value="CHEW"/>
    <property type="match status" value="2"/>
</dbReference>
<dbReference type="SMART" id="SM00260">
    <property type="entry name" value="CheW"/>
    <property type="match status" value="2"/>
</dbReference>
<protein>
    <submittedName>
        <fullName evidence="2">Chemotaxis protein CheW</fullName>
    </submittedName>
</protein>
<evidence type="ECO:0000259" key="1">
    <source>
        <dbReference type="PROSITE" id="PS50851"/>
    </source>
</evidence>
<dbReference type="PANTHER" id="PTHR22617:SF23">
    <property type="entry name" value="CHEMOTAXIS PROTEIN CHEW"/>
    <property type="match status" value="1"/>
</dbReference>
<dbReference type="Proteomes" id="UP001056201">
    <property type="component" value="Chromosome 2"/>
</dbReference>
<dbReference type="InterPro" id="IPR002545">
    <property type="entry name" value="CheW-lke_dom"/>
</dbReference>
<feature type="domain" description="CheW-like" evidence="1">
    <location>
        <begin position="193"/>
        <end position="327"/>
    </location>
</feature>
<dbReference type="PANTHER" id="PTHR22617">
    <property type="entry name" value="CHEMOTAXIS SENSOR HISTIDINE KINASE-RELATED"/>
    <property type="match status" value="1"/>
</dbReference>
<dbReference type="Pfam" id="PF01584">
    <property type="entry name" value="CheW"/>
    <property type="match status" value="2"/>
</dbReference>
<dbReference type="InterPro" id="IPR039315">
    <property type="entry name" value="CheW"/>
</dbReference>
<dbReference type="Gene3D" id="2.30.30.40">
    <property type="entry name" value="SH3 Domains"/>
    <property type="match status" value="1"/>
</dbReference>
<organism evidence="2 3">
    <name type="scientific">Aquincola tertiaricarbonis</name>
    <dbReference type="NCBI Taxonomy" id="391953"/>
    <lineage>
        <taxon>Bacteria</taxon>
        <taxon>Pseudomonadati</taxon>
        <taxon>Pseudomonadota</taxon>
        <taxon>Betaproteobacteria</taxon>
        <taxon>Burkholderiales</taxon>
        <taxon>Sphaerotilaceae</taxon>
        <taxon>Aquincola</taxon>
    </lineage>
</organism>
<accession>A0ABY4SJW8</accession>